<reference evidence="6 7" key="1">
    <citation type="submission" date="2011-06" db="EMBL/GenBank/DDBJ databases">
        <title>The complete genome of Spirochaeta thermophila DSM 6578.</title>
        <authorList>
            <consortium name="US DOE Joint Genome Institute (JGI-PGF)"/>
            <person name="Lucas S."/>
            <person name="Lapidus A."/>
            <person name="Bruce D."/>
            <person name="Goodwin L."/>
            <person name="Pitluck S."/>
            <person name="Peters L."/>
            <person name="Kyrpides N."/>
            <person name="Mavromatis K."/>
            <person name="Ivanova N."/>
            <person name="Mikailova N."/>
            <person name="Pagani I."/>
            <person name="Chertkov O."/>
            <person name="Detter J.C."/>
            <person name="Tapia R."/>
            <person name="Han C."/>
            <person name="Land M."/>
            <person name="Hauser L."/>
            <person name="Markowitz V."/>
            <person name="Cheng J.-F."/>
            <person name="Hugenholtz P."/>
            <person name="Woyke T."/>
            <person name="Wu D."/>
            <person name="Spring S."/>
            <person name="Merkhoffer B."/>
            <person name="Schneider S."/>
            <person name="Klenk H.-P."/>
            <person name="Eisen J.A."/>
        </authorList>
    </citation>
    <scope>NUCLEOTIDE SEQUENCE [LARGE SCALE GENOMIC DNA]</scope>
    <source>
        <strain evidence="7">ATCC 700085 / DSM 6578 / Z-1203</strain>
    </source>
</reference>
<dbReference type="PANTHER" id="PTHR34478">
    <property type="entry name" value="PROTEIN LEMA"/>
    <property type="match status" value="1"/>
</dbReference>
<keyword evidence="3" id="KW-0812">Transmembrane</keyword>
<proteinExistence type="inferred from homology"/>
<evidence type="ECO:0000313" key="6">
    <source>
        <dbReference type="EMBL" id="AEJ61745.1"/>
    </source>
</evidence>
<dbReference type="GO" id="GO:0016020">
    <property type="term" value="C:membrane"/>
    <property type="evidence" value="ECO:0007669"/>
    <property type="project" value="UniProtKB-SubCell"/>
</dbReference>
<evidence type="ECO:0000256" key="2">
    <source>
        <dbReference type="ARBA" id="ARBA00008854"/>
    </source>
</evidence>
<dbReference type="InterPro" id="IPR007156">
    <property type="entry name" value="MamQ_LemA"/>
</dbReference>
<dbReference type="PROSITE" id="PS51257">
    <property type="entry name" value="PROKAR_LIPOPROTEIN"/>
    <property type="match status" value="1"/>
</dbReference>
<dbReference type="STRING" id="869211.Spith_1482"/>
<comment type="subcellular location">
    <subcellularLocation>
        <location evidence="1">Membrane</location>
        <topology evidence="1">Single-pass membrane protein</topology>
    </subcellularLocation>
</comment>
<keyword evidence="7" id="KW-1185">Reference proteome</keyword>
<dbReference type="KEGG" id="stq:Spith_1482"/>
<evidence type="ECO:0000256" key="4">
    <source>
        <dbReference type="ARBA" id="ARBA00022989"/>
    </source>
</evidence>
<dbReference type="Proteomes" id="UP000007254">
    <property type="component" value="Chromosome"/>
</dbReference>
<dbReference type="Pfam" id="PF04011">
    <property type="entry name" value="LemA"/>
    <property type="match status" value="1"/>
</dbReference>
<dbReference type="InterPro" id="IPR023353">
    <property type="entry name" value="LemA-like_dom_sf"/>
</dbReference>
<keyword evidence="4" id="KW-1133">Transmembrane helix</keyword>
<dbReference type="PANTHER" id="PTHR34478:SF2">
    <property type="entry name" value="MEMBRANE PROTEIN"/>
    <property type="match status" value="1"/>
</dbReference>
<evidence type="ECO:0000256" key="3">
    <source>
        <dbReference type="ARBA" id="ARBA00022692"/>
    </source>
</evidence>
<dbReference type="Gene3D" id="1.20.1440.20">
    <property type="entry name" value="LemA-like domain"/>
    <property type="match status" value="1"/>
</dbReference>
<dbReference type="EMBL" id="CP002903">
    <property type="protein sequence ID" value="AEJ61745.1"/>
    <property type="molecule type" value="Genomic_DNA"/>
</dbReference>
<organism evidence="6 7">
    <name type="scientific">Winmispira thermophila (strain ATCC 700085 / DSM 6578 / Z-1203)</name>
    <name type="common">Spirochaeta thermophila</name>
    <dbReference type="NCBI Taxonomy" id="869211"/>
    <lineage>
        <taxon>Bacteria</taxon>
        <taxon>Pseudomonadati</taxon>
        <taxon>Spirochaetota</taxon>
        <taxon>Spirochaetia</taxon>
        <taxon>Winmispirales</taxon>
        <taxon>Winmispiraceae</taxon>
        <taxon>Winmispira</taxon>
    </lineage>
</organism>
<gene>
    <name evidence="6" type="ordered locus">Spith_1482</name>
</gene>
<dbReference type="SUPFAM" id="SSF140478">
    <property type="entry name" value="LemA-like"/>
    <property type="match status" value="1"/>
</dbReference>
<evidence type="ECO:0000313" key="7">
    <source>
        <dbReference type="Proteomes" id="UP000007254"/>
    </source>
</evidence>
<comment type="similarity">
    <text evidence="2">Belongs to the LemA family.</text>
</comment>
<name>G0GAC6_WINT7</name>
<dbReference type="AlphaFoldDB" id="G0GAC6"/>
<dbReference type="HOGENOM" id="CLU_056714_0_1_12"/>
<evidence type="ECO:0000256" key="5">
    <source>
        <dbReference type="ARBA" id="ARBA00023136"/>
    </source>
</evidence>
<sequence>MKPGTRTLLIVAGIILLIVLSLYGCVVGTYNNLVQLEEGVKAQWAQVENVYQRRADLIPNLVATVKGYASHERETLEAVVQARSKVGSLTLDSSVIEDTQKFEAFQQAQAELSSTLSRLLVVVERYPELKANENFLALQAQLEGTENRIAVERRRYNEVAQRFNTAIRRFPAVIIANMFGFKEKAYFKAEAGAEKAPVVNFD</sequence>
<keyword evidence="5" id="KW-0472">Membrane</keyword>
<protein>
    <submittedName>
        <fullName evidence="6">LemA family protein</fullName>
    </submittedName>
</protein>
<dbReference type="RefSeq" id="WP_014625077.1">
    <property type="nucleotide sequence ID" value="NC_017583.1"/>
</dbReference>
<evidence type="ECO:0000256" key="1">
    <source>
        <dbReference type="ARBA" id="ARBA00004167"/>
    </source>
</evidence>
<accession>G0GAC6</accession>
<dbReference type="OrthoDB" id="9804152at2"/>